<dbReference type="Proteomes" id="UP001597048">
    <property type="component" value="Unassembled WGS sequence"/>
</dbReference>
<reference evidence="2" key="1">
    <citation type="journal article" date="2019" name="Int. J. Syst. Evol. Microbiol.">
        <title>The Global Catalogue of Microorganisms (GCM) 10K type strain sequencing project: providing services to taxonomists for standard genome sequencing and annotation.</title>
        <authorList>
            <consortium name="The Broad Institute Genomics Platform"/>
            <consortium name="The Broad Institute Genome Sequencing Center for Infectious Disease"/>
            <person name="Wu L."/>
            <person name="Ma J."/>
        </authorList>
    </citation>
    <scope>NUCLEOTIDE SEQUENCE [LARGE SCALE GENOMIC DNA]</scope>
    <source>
        <strain evidence="2">CCUG 60525</strain>
    </source>
</reference>
<dbReference type="RefSeq" id="WP_379556701.1">
    <property type="nucleotide sequence ID" value="NZ_JBHTJS010000002.1"/>
</dbReference>
<dbReference type="EMBL" id="JBHTJS010000002">
    <property type="protein sequence ID" value="MFD1006778.1"/>
    <property type="molecule type" value="Genomic_DNA"/>
</dbReference>
<sequence length="112" mass="13128">MISDWSENWEYIESFKLSNYFKKLLATNNNILISTETPNDWTGLNEFRLALHLKNIIKKNEFLPIAFDINVFDDKIYYMYVPDYDIDSNTDSSVNVVVDLFNGTIEVKILGF</sequence>
<organism evidence="1 2">
    <name type="scientific">Oceanisphaera ostreae</name>
    <dbReference type="NCBI Taxonomy" id="914151"/>
    <lineage>
        <taxon>Bacteria</taxon>
        <taxon>Pseudomonadati</taxon>
        <taxon>Pseudomonadota</taxon>
        <taxon>Gammaproteobacteria</taxon>
        <taxon>Aeromonadales</taxon>
        <taxon>Aeromonadaceae</taxon>
        <taxon>Oceanisphaera</taxon>
    </lineage>
</organism>
<accession>A0ABW3KCY3</accession>
<evidence type="ECO:0000313" key="2">
    <source>
        <dbReference type="Proteomes" id="UP001597048"/>
    </source>
</evidence>
<gene>
    <name evidence="1" type="ORF">ACFQ1C_01165</name>
</gene>
<evidence type="ECO:0000313" key="1">
    <source>
        <dbReference type="EMBL" id="MFD1006778.1"/>
    </source>
</evidence>
<comment type="caution">
    <text evidence="1">The sequence shown here is derived from an EMBL/GenBank/DDBJ whole genome shotgun (WGS) entry which is preliminary data.</text>
</comment>
<name>A0ABW3KCY3_9GAMM</name>
<keyword evidence="2" id="KW-1185">Reference proteome</keyword>
<proteinExistence type="predicted"/>
<protein>
    <submittedName>
        <fullName evidence="1">Uncharacterized protein</fullName>
    </submittedName>
</protein>